<evidence type="ECO:0000313" key="2">
    <source>
        <dbReference type="Proteomes" id="UP001597034"/>
    </source>
</evidence>
<sequence length="87" mass="9883">MPDAAWSASHELDTEDLTVRLRHLHLPKLAEAGYIRWESDPFTVSRGPHFAEPALVLDRMTESETRLPRRLRDECAVIGEVTENASD</sequence>
<reference evidence="1 2" key="1">
    <citation type="journal article" date="2019" name="Int. J. Syst. Evol. Microbiol.">
        <title>The Global Catalogue of Microorganisms (GCM) 10K type strain sequencing project: providing services to taxonomists for standard genome sequencing and annotation.</title>
        <authorList>
            <consortium name="The Broad Institute Genomics Platform"/>
            <consortium name="The Broad Institute Genome Sequencing Center for Infectious Disease"/>
            <person name="Wu L."/>
            <person name="Ma J."/>
        </authorList>
    </citation>
    <scope>NUCLEOTIDE SEQUENCE [LARGE SCALE GENOMIC DNA]</scope>
    <source>
        <strain evidence="1 2">CGMCC 1.10390</strain>
    </source>
</reference>
<keyword evidence="2" id="KW-1185">Reference proteome</keyword>
<organism evidence="1 2">
    <name type="scientific">Haloarchaeobius litoreus</name>
    <dbReference type="NCBI Taxonomy" id="755306"/>
    <lineage>
        <taxon>Archaea</taxon>
        <taxon>Methanobacteriati</taxon>
        <taxon>Methanobacteriota</taxon>
        <taxon>Stenosarchaea group</taxon>
        <taxon>Halobacteria</taxon>
        <taxon>Halobacteriales</taxon>
        <taxon>Halorubellaceae</taxon>
        <taxon>Haloarchaeobius</taxon>
    </lineage>
</organism>
<protein>
    <submittedName>
        <fullName evidence="1">Uncharacterized protein</fullName>
    </submittedName>
</protein>
<dbReference type="RefSeq" id="WP_256401870.1">
    <property type="nucleotide sequence ID" value="NZ_JANHJR010000004.1"/>
</dbReference>
<accession>A0ABD6DMT2</accession>
<gene>
    <name evidence="1" type="ORF">ACFSBL_18305</name>
</gene>
<dbReference type="EMBL" id="JBHUDO010000004">
    <property type="protein sequence ID" value="MFD1647649.1"/>
    <property type="molecule type" value="Genomic_DNA"/>
</dbReference>
<evidence type="ECO:0000313" key="1">
    <source>
        <dbReference type="EMBL" id="MFD1647649.1"/>
    </source>
</evidence>
<comment type="caution">
    <text evidence="1">The sequence shown here is derived from an EMBL/GenBank/DDBJ whole genome shotgun (WGS) entry which is preliminary data.</text>
</comment>
<proteinExistence type="predicted"/>
<name>A0ABD6DMT2_9EURY</name>
<dbReference type="AlphaFoldDB" id="A0ABD6DMT2"/>
<dbReference type="Proteomes" id="UP001597034">
    <property type="component" value="Unassembled WGS sequence"/>
</dbReference>